<dbReference type="InterPro" id="IPR002035">
    <property type="entry name" value="VWF_A"/>
</dbReference>
<dbReference type="PANTHER" id="PTHR10579:SF43">
    <property type="entry name" value="ZINC FINGER (C3HC4-TYPE RING FINGER) FAMILY PROTEIN"/>
    <property type="match status" value="1"/>
</dbReference>
<dbReference type="KEGG" id="cari:FNU76_14105"/>
<dbReference type="PROSITE" id="PS50234">
    <property type="entry name" value="VWFA"/>
    <property type="match status" value="1"/>
</dbReference>
<dbReference type="InterPro" id="IPR051266">
    <property type="entry name" value="CLCR"/>
</dbReference>
<dbReference type="Pfam" id="PF00092">
    <property type="entry name" value="VWA"/>
    <property type="match status" value="1"/>
</dbReference>
<evidence type="ECO:0000313" key="4">
    <source>
        <dbReference type="EMBL" id="QDQ29322.1"/>
    </source>
</evidence>
<dbReference type="Pfam" id="PF12450">
    <property type="entry name" value="vWF_A"/>
    <property type="match status" value="1"/>
</dbReference>
<keyword evidence="5" id="KW-1185">Reference proteome</keyword>
<dbReference type="Proteomes" id="UP000317550">
    <property type="component" value="Chromosome"/>
</dbReference>
<dbReference type="AlphaFoldDB" id="A0A516SMD7"/>
<accession>A0A516SMD7</accession>
<feature type="chain" id="PRO_5028369930" evidence="2">
    <location>
        <begin position="19"/>
        <end position="603"/>
    </location>
</feature>
<feature type="region of interest" description="Disordered" evidence="1">
    <location>
        <begin position="43"/>
        <end position="77"/>
    </location>
</feature>
<evidence type="ECO:0000256" key="2">
    <source>
        <dbReference type="SAM" id="SignalP"/>
    </source>
</evidence>
<dbReference type="EMBL" id="CP041730">
    <property type="protein sequence ID" value="QDQ29322.1"/>
    <property type="molecule type" value="Genomic_DNA"/>
</dbReference>
<evidence type="ECO:0000256" key="1">
    <source>
        <dbReference type="SAM" id="MobiDB-lite"/>
    </source>
</evidence>
<dbReference type="SMART" id="SM00327">
    <property type="entry name" value="VWA"/>
    <property type="match status" value="1"/>
</dbReference>
<name>A0A516SMD7_9NEIS</name>
<dbReference type="OrthoDB" id="5621159at2"/>
<dbReference type="SUPFAM" id="SSF53300">
    <property type="entry name" value="vWA-like"/>
    <property type="match status" value="1"/>
</dbReference>
<dbReference type="PROSITE" id="PS51257">
    <property type="entry name" value="PROKAR_LIPOPROTEIN"/>
    <property type="match status" value="1"/>
</dbReference>
<dbReference type="PANTHER" id="PTHR10579">
    <property type="entry name" value="CALCIUM-ACTIVATED CHLORIDE CHANNEL REGULATOR"/>
    <property type="match status" value="1"/>
</dbReference>
<dbReference type="InterPro" id="IPR036465">
    <property type="entry name" value="vWFA_dom_sf"/>
</dbReference>
<dbReference type="Pfam" id="PF12034">
    <property type="entry name" value="YfbK_C"/>
    <property type="match status" value="1"/>
</dbReference>
<dbReference type="CDD" id="cd01465">
    <property type="entry name" value="vWA_subgroup"/>
    <property type="match status" value="1"/>
</dbReference>
<protein>
    <submittedName>
        <fullName evidence="4">VWA domain-containing protein</fullName>
    </submittedName>
</protein>
<reference evidence="5" key="1">
    <citation type="submission" date="2019-07" db="EMBL/GenBank/DDBJ databases">
        <title>Chitinimonas sp. nov., isolated from Ny-Alesund, arctica soil.</title>
        <authorList>
            <person name="Xu Q."/>
            <person name="Peng F."/>
        </authorList>
    </citation>
    <scope>NUCLEOTIDE SEQUENCE [LARGE SCALE GENOMIC DNA]</scope>
    <source>
        <strain evidence="5">R3-44</strain>
    </source>
</reference>
<dbReference type="Gene3D" id="3.40.50.410">
    <property type="entry name" value="von Willebrand factor, type A domain"/>
    <property type="match status" value="1"/>
</dbReference>
<feature type="domain" description="VWFA" evidence="3">
    <location>
        <begin position="245"/>
        <end position="423"/>
    </location>
</feature>
<keyword evidence="2" id="KW-0732">Signal</keyword>
<dbReference type="InterPro" id="IPR022156">
    <property type="entry name" value="Uncharacterised_YfbK_N"/>
</dbReference>
<feature type="signal peptide" evidence="2">
    <location>
        <begin position="1"/>
        <end position="18"/>
    </location>
</feature>
<proteinExistence type="predicted"/>
<dbReference type="InterPro" id="IPR021908">
    <property type="entry name" value="YfbK_C"/>
</dbReference>
<evidence type="ECO:0000313" key="5">
    <source>
        <dbReference type="Proteomes" id="UP000317550"/>
    </source>
</evidence>
<evidence type="ECO:0000259" key="3">
    <source>
        <dbReference type="PROSITE" id="PS50234"/>
    </source>
</evidence>
<feature type="compositionally biased region" description="Pro residues" evidence="1">
    <location>
        <begin position="62"/>
        <end position="72"/>
    </location>
</feature>
<sequence>MLPACRVLPVLLAAVWLAACSTRSEVAPAAAPAGVASVNEAVASPAPSQRKDEAASVAPVDAPKPPPPPYYPAKPDGKAKEMAADRVMAPVSQPATLAVTGSAILHKRVGVAPNSPQSGASMAYVAGTPAPYAEPENRERYQHTERHGVVRVAETPVSTFSIDVDTGSYSNIRRMLNAGQLPPRDAVRVEELVNYFPYAYPLPQRAAPFAVTTELAPTPWNPDSLLLRIGIQAADPAKSSLPPANLVFLVDVSGSMEQPNKLPLLKQSLKMFVNQLRPQDHVSLVTYASGTAVVLEPTAGDRKAVIHAAIEQLRAGGSTAGAAGIELAYQMAEQGFEKQGINRILLATDGDFNVGISRFETLKDRVAEKRRSGVSLSTLGFGDGNYNEQLMEQLADAGDGAYSYIDNLNEAQKVLADEFTSTLATVARDVKIQLEFNPANVLEYRQIGFENRALKREDFSNDKVDAGEIGAGHRVTALYEIRLAGKPGQIEPLRYGSDKPLQSGMAQELGFLRLRYKAAHGEASQLMEFPVRRDAVKAEASEDFRFAAAVAAFGQRLGDDGKYLGKFDLSQIRALAANARGEDRFGYRGEFLRLVDLSMRVQQ</sequence>
<organism evidence="4 5">
    <name type="scientific">Chitinimonas arctica</name>
    <dbReference type="NCBI Taxonomy" id="2594795"/>
    <lineage>
        <taxon>Bacteria</taxon>
        <taxon>Pseudomonadati</taxon>
        <taxon>Pseudomonadota</taxon>
        <taxon>Betaproteobacteria</taxon>
        <taxon>Neisseriales</taxon>
        <taxon>Chitinibacteraceae</taxon>
        <taxon>Chitinimonas</taxon>
    </lineage>
</organism>
<gene>
    <name evidence="4" type="ORF">FNU76_14105</name>
</gene>